<dbReference type="InterPro" id="IPR015943">
    <property type="entry name" value="WD40/YVTN_repeat-like_dom_sf"/>
</dbReference>
<keyword evidence="4" id="KW-1185">Reference proteome</keyword>
<dbReference type="AlphaFoldDB" id="A0A7X1NY86"/>
<protein>
    <submittedName>
        <fullName evidence="3">PQQ-binding-like beta-propeller repeat protein</fullName>
    </submittedName>
</protein>
<dbReference type="SUPFAM" id="SSF50998">
    <property type="entry name" value="Quinoprotein alcohol dehydrogenase-like"/>
    <property type="match status" value="1"/>
</dbReference>
<proteinExistence type="predicted"/>
<organism evidence="3 4">
    <name type="scientific">Deinococcus terrestris</name>
    <dbReference type="NCBI Taxonomy" id="2651870"/>
    <lineage>
        <taxon>Bacteria</taxon>
        <taxon>Thermotogati</taxon>
        <taxon>Deinococcota</taxon>
        <taxon>Deinococci</taxon>
        <taxon>Deinococcales</taxon>
        <taxon>Deinococcaceae</taxon>
        <taxon>Deinococcus</taxon>
    </lineage>
</organism>
<dbReference type="Pfam" id="PF13360">
    <property type="entry name" value="PQQ_2"/>
    <property type="match status" value="1"/>
</dbReference>
<gene>
    <name evidence="3" type="ORF">F8S09_15240</name>
</gene>
<accession>A0A7X1NY86</accession>
<dbReference type="EMBL" id="WBSL01000013">
    <property type="protein sequence ID" value="MPY68012.1"/>
    <property type="molecule type" value="Genomic_DNA"/>
</dbReference>
<sequence>MAPGQGLARQGEQQQGGAHTRRYGFSLPSPPSGKVTFPMVPACLRLALLALLLSGWGSTGGGSWPHPVLPTRVRPVVTSPAVPRVVADDTRVYLMADGQVRAYDPSLRTQLWAAPLKSFGGLAVGGGLVVADDGFTRLHAFDTRTGRRVWSAPAARALN</sequence>
<comment type="caution">
    <text evidence="3">The sequence shown here is derived from an EMBL/GenBank/DDBJ whole genome shotgun (WGS) entry which is preliminary data.</text>
</comment>
<evidence type="ECO:0000256" key="1">
    <source>
        <dbReference type="SAM" id="MobiDB-lite"/>
    </source>
</evidence>
<feature type="domain" description="Pyrrolo-quinoline quinone repeat" evidence="2">
    <location>
        <begin position="97"/>
        <end position="154"/>
    </location>
</feature>
<dbReference type="Gene3D" id="2.130.10.10">
    <property type="entry name" value="YVTN repeat-like/Quinoprotein amine dehydrogenase"/>
    <property type="match status" value="1"/>
</dbReference>
<dbReference type="Proteomes" id="UP000484842">
    <property type="component" value="Unassembled WGS sequence"/>
</dbReference>
<dbReference type="InterPro" id="IPR002372">
    <property type="entry name" value="PQQ_rpt_dom"/>
</dbReference>
<dbReference type="InterPro" id="IPR011047">
    <property type="entry name" value="Quinoprotein_ADH-like_sf"/>
</dbReference>
<evidence type="ECO:0000313" key="3">
    <source>
        <dbReference type="EMBL" id="MPY68012.1"/>
    </source>
</evidence>
<evidence type="ECO:0000313" key="4">
    <source>
        <dbReference type="Proteomes" id="UP000484842"/>
    </source>
</evidence>
<feature type="region of interest" description="Disordered" evidence="1">
    <location>
        <begin position="1"/>
        <end position="25"/>
    </location>
</feature>
<dbReference type="InterPro" id="IPR018391">
    <property type="entry name" value="PQQ_b-propeller_rpt"/>
</dbReference>
<evidence type="ECO:0000259" key="2">
    <source>
        <dbReference type="Pfam" id="PF13360"/>
    </source>
</evidence>
<name>A0A7X1NY86_9DEIO</name>
<reference evidence="3 4" key="1">
    <citation type="submission" date="2019-10" db="EMBL/GenBank/DDBJ databases">
        <title>Deinococcus sp. isolated from soil.</title>
        <authorList>
            <person name="Li Y."/>
            <person name="Wang J."/>
        </authorList>
    </citation>
    <scope>NUCLEOTIDE SEQUENCE [LARGE SCALE GENOMIC DNA]</scope>
    <source>
        <strain evidence="3 4">SDU3-2</strain>
    </source>
</reference>
<dbReference type="SMART" id="SM00564">
    <property type="entry name" value="PQQ"/>
    <property type="match status" value="2"/>
</dbReference>